<accession>A0A7R9KLT7</accession>
<feature type="region of interest" description="Disordered" evidence="4">
    <location>
        <begin position="186"/>
        <end position="206"/>
    </location>
</feature>
<protein>
    <recommendedName>
        <fullName evidence="5">BZIP domain-containing protein</fullName>
    </recommendedName>
</protein>
<dbReference type="GO" id="GO:0051015">
    <property type="term" value="F:actin filament binding"/>
    <property type="evidence" value="ECO:0007669"/>
    <property type="project" value="InterPro"/>
</dbReference>
<feature type="compositionally biased region" description="Low complexity" evidence="4">
    <location>
        <begin position="186"/>
        <end position="197"/>
    </location>
</feature>
<feature type="compositionally biased region" description="Basic residues" evidence="4">
    <location>
        <begin position="95"/>
        <end position="105"/>
    </location>
</feature>
<organism evidence="6">
    <name type="scientific">Medioppia subpectinata</name>
    <dbReference type="NCBI Taxonomy" id="1979941"/>
    <lineage>
        <taxon>Eukaryota</taxon>
        <taxon>Metazoa</taxon>
        <taxon>Ecdysozoa</taxon>
        <taxon>Arthropoda</taxon>
        <taxon>Chelicerata</taxon>
        <taxon>Arachnida</taxon>
        <taxon>Acari</taxon>
        <taxon>Acariformes</taxon>
        <taxon>Sarcoptiformes</taxon>
        <taxon>Oribatida</taxon>
        <taxon>Brachypylina</taxon>
        <taxon>Oppioidea</taxon>
        <taxon>Oppiidae</taxon>
        <taxon>Medioppia</taxon>
    </lineage>
</organism>
<dbReference type="InterPro" id="IPR004827">
    <property type="entry name" value="bZIP"/>
</dbReference>
<dbReference type="InterPro" id="IPR044801">
    <property type="entry name" value="Filamin"/>
</dbReference>
<dbReference type="GO" id="GO:0030036">
    <property type="term" value="P:actin cytoskeleton organization"/>
    <property type="evidence" value="ECO:0007669"/>
    <property type="project" value="InterPro"/>
</dbReference>
<gene>
    <name evidence="6" type="ORF">OSB1V03_LOCUS5611</name>
</gene>
<evidence type="ECO:0000256" key="2">
    <source>
        <dbReference type="ARBA" id="ARBA00022737"/>
    </source>
</evidence>
<dbReference type="AlphaFoldDB" id="A0A7R9KLT7"/>
<keyword evidence="7" id="KW-1185">Reference proteome</keyword>
<evidence type="ECO:0000256" key="3">
    <source>
        <dbReference type="PROSITE-ProRule" id="PRU00087"/>
    </source>
</evidence>
<evidence type="ECO:0000313" key="7">
    <source>
        <dbReference type="Proteomes" id="UP000759131"/>
    </source>
</evidence>
<dbReference type="Pfam" id="PF00630">
    <property type="entry name" value="Filamin"/>
    <property type="match status" value="1"/>
</dbReference>
<evidence type="ECO:0000259" key="5">
    <source>
        <dbReference type="PROSITE" id="PS00036"/>
    </source>
</evidence>
<evidence type="ECO:0000256" key="1">
    <source>
        <dbReference type="ARBA" id="ARBA00009238"/>
    </source>
</evidence>
<dbReference type="PROSITE" id="PS50194">
    <property type="entry name" value="FILAMIN_REPEAT"/>
    <property type="match status" value="1"/>
</dbReference>
<dbReference type="PANTHER" id="PTHR38537:SF8">
    <property type="entry name" value="FILAMIN-A"/>
    <property type="match status" value="1"/>
</dbReference>
<dbReference type="OrthoDB" id="6679623at2759"/>
<evidence type="ECO:0000256" key="4">
    <source>
        <dbReference type="SAM" id="MobiDB-lite"/>
    </source>
</evidence>
<dbReference type="InterPro" id="IPR013783">
    <property type="entry name" value="Ig-like_fold"/>
</dbReference>
<feature type="non-terminal residue" evidence="6">
    <location>
        <position position="1"/>
    </location>
</feature>
<feature type="compositionally biased region" description="Basic and acidic residues" evidence="4">
    <location>
        <begin position="82"/>
        <end position="94"/>
    </location>
</feature>
<dbReference type="EMBL" id="CAJPIZ010002862">
    <property type="protein sequence ID" value="CAG2105605.1"/>
    <property type="molecule type" value="Genomic_DNA"/>
</dbReference>
<dbReference type="SUPFAM" id="SSF81296">
    <property type="entry name" value="E set domains"/>
    <property type="match status" value="1"/>
</dbReference>
<keyword evidence="2" id="KW-0677">Repeat</keyword>
<proteinExistence type="inferred from homology"/>
<dbReference type="InterPro" id="IPR001298">
    <property type="entry name" value="Filamin/ABP280_rpt"/>
</dbReference>
<dbReference type="Proteomes" id="UP000759131">
    <property type="component" value="Unassembled WGS sequence"/>
</dbReference>
<dbReference type="GO" id="GO:0003700">
    <property type="term" value="F:DNA-binding transcription factor activity"/>
    <property type="evidence" value="ECO:0007669"/>
    <property type="project" value="InterPro"/>
</dbReference>
<comment type="similarity">
    <text evidence="1">Belongs to the filamin family.</text>
</comment>
<dbReference type="SMART" id="SM00557">
    <property type="entry name" value="IG_FLMN"/>
    <property type="match status" value="1"/>
</dbReference>
<dbReference type="InterPro" id="IPR014756">
    <property type="entry name" value="Ig_E-set"/>
</dbReference>
<feature type="domain" description="BZIP" evidence="5">
    <location>
        <begin position="96"/>
        <end position="110"/>
    </location>
</feature>
<feature type="region of interest" description="Disordered" evidence="4">
    <location>
        <begin position="73"/>
        <end position="105"/>
    </location>
</feature>
<evidence type="ECO:0000313" key="6">
    <source>
        <dbReference type="EMBL" id="CAD7625175.1"/>
    </source>
</evidence>
<dbReference type="PANTHER" id="PTHR38537">
    <property type="entry name" value="JITTERBUG, ISOFORM N"/>
    <property type="match status" value="1"/>
</dbReference>
<reference evidence="6" key="1">
    <citation type="submission" date="2020-11" db="EMBL/GenBank/DDBJ databases">
        <authorList>
            <person name="Tran Van P."/>
        </authorList>
    </citation>
    <scope>NUCLEOTIDE SEQUENCE</scope>
</reference>
<dbReference type="PROSITE" id="PS00036">
    <property type="entry name" value="BZIP_BASIC"/>
    <property type="match status" value="1"/>
</dbReference>
<feature type="repeat" description="Filamin" evidence="3">
    <location>
        <begin position="142"/>
        <end position="276"/>
    </location>
</feature>
<name>A0A7R9KLT7_9ACAR</name>
<dbReference type="EMBL" id="OC857437">
    <property type="protein sequence ID" value="CAD7625175.1"/>
    <property type="molecule type" value="Genomic_DNA"/>
</dbReference>
<dbReference type="InterPro" id="IPR017868">
    <property type="entry name" value="Filamin/ABP280_repeat-like"/>
</dbReference>
<dbReference type="Gene3D" id="2.60.40.10">
    <property type="entry name" value="Immunoglobulins"/>
    <property type="match status" value="1"/>
</dbReference>
<sequence length="277" mass="30523">HRISRHVSTHYHPMSVIPDLVARSHAIHTYRTTPPAPPPSPVADDNTAGQTMILAVGSESPAMATEMIIRSDSSTAAAMKRKSCEETEEDVRREERKRRNRESAAKCRKKLKERMDSYVGEHQISVKYDGEEVCPPIVVQAEPTGDVNKIQIKGKFKDKLAANEETTITVATDKAGGNGDVTCRVTRTQSSSETSESSTERYETLPDGGTRIIKTTKRETKTATSREVQDNIDCKVVANGDGTYSVKYKVQEPGDYTIEVKYGGQVVPNGVFNFTVS</sequence>